<name>A0A6A7CAB3_9PEZI</name>
<protein>
    <submittedName>
        <fullName evidence="7">Mur ligase</fullName>
    </submittedName>
</protein>
<organism evidence="7 8">
    <name type="scientific">Piedraia hortae CBS 480.64</name>
    <dbReference type="NCBI Taxonomy" id="1314780"/>
    <lineage>
        <taxon>Eukaryota</taxon>
        <taxon>Fungi</taxon>
        <taxon>Dikarya</taxon>
        <taxon>Ascomycota</taxon>
        <taxon>Pezizomycotina</taxon>
        <taxon>Dothideomycetes</taxon>
        <taxon>Dothideomycetidae</taxon>
        <taxon>Capnodiales</taxon>
        <taxon>Piedraiaceae</taxon>
        <taxon>Piedraia</taxon>
    </lineage>
</organism>
<dbReference type="InterPro" id="IPR018109">
    <property type="entry name" value="Folylpolyglutamate_synth_CS"/>
</dbReference>
<keyword evidence="2 7" id="KW-0436">Ligase</keyword>
<gene>
    <name evidence="7" type="ORF">K470DRAFT_254344</name>
</gene>
<evidence type="ECO:0000256" key="4">
    <source>
        <dbReference type="ARBA" id="ARBA00022741"/>
    </source>
</evidence>
<evidence type="ECO:0000256" key="2">
    <source>
        <dbReference type="ARBA" id="ARBA00022598"/>
    </source>
</evidence>
<dbReference type="SUPFAM" id="SSF53623">
    <property type="entry name" value="MurD-like peptide ligases, catalytic domain"/>
    <property type="match status" value="1"/>
</dbReference>
<dbReference type="Gene3D" id="3.90.190.20">
    <property type="entry name" value="Mur ligase, C-terminal domain"/>
    <property type="match status" value="1"/>
</dbReference>
<keyword evidence="4" id="KW-0547">Nucleotide-binding</keyword>
<dbReference type="GO" id="GO:0008841">
    <property type="term" value="F:dihydrofolate synthase activity"/>
    <property type="evidence" value="ECO:0007669"/>
    <property type="project" value="TreeGrafter"/>
</dbReference>
<evidence type="ECO:0000256" key="5">
    <source>
        <dbReference type="ARBA" id="ARBA00022840"/>
    </source>
</evidence>
<comment type="similarity">
    <text evidence="1">Belongs to the folylpolyglutamate synthase family.</text>
</comment>
<keyword evidence="6" id="KW-0460">Magnesium</keyword>
<evidence type="ECO:0000256" key="3">
    <source>
        <dbReference type="ARBA" id="ARBA00022723"/>
    </source>
</evidence>
<dbReference type="Gene3D" id="3.40.1190.10">
    <property type="entry name" value="Mur-like, catalytic domain"/>
    <property type="match status" value="1"/>
</dbReference>
<dbReference type="PANTHER" id="PTHR11136">
    <property type="entry name" value="FOLYLPOLYGLUTAMATE SYNTHASE-RELATED"/>
    <property type="match status" value="1"/>
</dbReference>
<dbReference type="GO" id="GO:0046872">
    <property type="term" value="F:metal ion binding"/>
    <property type="evidence" value="ECO:0007669"/>
    <property type="project" value="UniProtKB-KW"/>
</dbReference>
<dbReference type="PROSITE" id="PS01012">
    <property type="entry name" value="FOLYLPOLYGLU_SYNT_2"/>
    <property type="match status" value="1"/>
</dbReference>
<dbReference type="PROSITE" id="PS01011">
    <property type="entry name" value="FOLYLPOLYGLU_SYNT_1"/>
    <property type="match status" value="1"/>
</dbReference>
<keyword evidence="3" id="KW-0479">Metal-binding</keyword>
<keyword evidence="5" id="KW-0067">ATP-binding</keyword>
<dbReference type="GO" id="GO:0004326">
    <property type="term" value="F:tetrahydrofolylpolyglutamate synthase activity"/>
    <property type="evidence" value="ECO:0007669"/>
    <property type="project" value="InterPro"/>
</dbReference>
<keyword evidence="8" id="KW-1185">Reference proteome</keyword>
<dbReference type="GO" id="GO:0005829">
    <property type="term" value="C:cytosol"/>
    <property type="evidence" value="ECO:0007669"/>
    <property type="project" value="TreeGrafter"/>
</dbReference>
<dbReference type="InterPro" id="IPR036615">
    <property type="entry name" value="Mur_ligase_C_dom_sf"/>
</dbReference>
<dbReference type="PANTHER" id="PTHR11136:SF0">
    <property type="entry name" value="DIHYDROFOLATE SYNTHETASE-RELATED"/>
    <property type="match status" value="1"/>
</dbReference>
<dbReference type="GO" id="GO:0005739">
    <property type="term" value="C:mitochondrion"/>
    <property type="evidence" value="ECO:0007669"/>
    <property type="project" value="TreeGrafter"/>
</dbReference>
<dbReference type="AlphaFoldDB" id="A0A6A7CAB3"/>
<proteinExistence type="inferred from homology"/>
<dbReference type="GO" id="GO:0005524">
    <property type="term" value="F:ATP binding"/>
    <property type="evidence" value="ECO:0007669"/>
    <property type="project" value="UniProtKB-KW"/>
</dbReference>
<evidence type="ECO:0000256" key="6">
    <source>
        <dbReference type="ARBA" id="ARBA00022842"/>
    </source>
</evidence>
<evidence type="ECO:0000313" key="8">
    <source>
        <dbReference type="Proteomes" id="UP000799421"/>
    </source>
</evidence>
<dbReference type="UniPathway" id="UPA00850"/>
<reference evidence="7" key="1">
    <citation type="journal article" date="2020" name="Stud. Mycol.">
        <title>101 Dothideomycetes genomes: a test case for predicting lifestyles and emergence of pathogens.</title>
        <authorList>
            <person name="Haridas S."/>
            <person name="Albert R."/>
            <person name="Binder M."/>
            <person name="Bloem J."/>
            <person name="Labutti K."/>
            <person name="Salamov A."/>
            <person name="Andreopoulos B."/>
            <person name="Baker S."/>
            <person name="Barry K."/>
            <person name="Bills G."/>
            <person name="Bluhm B."/>
            <person name="Cannon C."/>
            <person name="Castanera R."/>
            <person name="Culley D."/>
            <person name="Daum C."/>
            <person name="Ezra D."/>
            <person name="Gonzalez J."/>
            <person name="Henrissat B."/>
            <person name="Kuo A."/>
            <person name="Liang C."/>
            <person name="Lipzen A."/>
            <person name="Lutzoni F."/>
            <person name="Magnuson J."/>
            <person name="Mondo S."/>
            <person name="Nolan M."/>
            <person name="Ohm R."/>
            <person name="Pangilinan J."/>
            <person name="Park H.-J."/>
            <person name="Ramirez L."/>
            <person name="Alfaro M."/>
            <person name="Sun H."/>
            <person name="Tritt A."/>
            <person name="Yoshinaga Y."/>
            <person name="Zwiers L.-H."/>
            <person name="Turgeon B."/>
            <person name="Goodwin S."/>
            <person name="Spatafora J."/>
            <person name="Crous P."/>
            <person name="Grigoriev I."/>
        </authorList>
    </citation>
    <scope>NUCLEOTIDE SEQUENCE</scope>
    <source>
        <strain evidence="7">CBS 480.64</strain>
    </source>
</reference>
<dbReference type="NCBIfam" id="TIGR01499">
    <property type="entry name" value="folC"/>
    <property type="match status" value="1"/>
</dbReference>
<dbReference type="OrthoDB" id="5212574at2759"/>
<dbReference type="EMBL" id="MU005958">
    <property type="protein sequence ID" value="KAF2864019.1"/>
    <property type="molecule type" value="Genomic_DNA"/>
</dbReference>
<evidence type="ECO:0000256" key="1">
    <source>
        <dbReference type="ARBA" id="ARBA00008276"/>
    </source>
</evidence>
<evidence type="ECO:0000313" key="7">
    <source>
        <dbReference type="EMBL" id="KAF2864019.1"/>
    </source>
</evidence>
<dbReference type="InterPro" id="IPR001645">
    <property type="entry name" value="Folylpolyglutamate_synth"/>
</dbReference>
<dbReference type="InterPro" id="IPR036565">
    <property type="entry name" value="Mur-like_cat_sf"/>
</dbReference>
<dbReference type="Proteomes" id="UP000799421">
    <property type="component" value="Unassembled WGS sequence"/>
</dbReference>
<dbReference type="SUPFAM" id="SSF53244">
    <property type="entry name" value="MurD-like peptide ligases, peptide-binding domain"/>
    <property type="match status" value="1"/>
</dbReference>
<sequence length="448" mass="48819">MPILSGLSRIRALLRHNPLPWGAIHVGGTNGKGSIVHYIAHMLDVYNTSPYLAASGHAPLKYGRFTSPHLVDRWDGITFNYGRVVPEGVFRGVEAEVLRQGEGSEFEVLTAVAFTIFTRAGVDLAVVEVGMGGKGDATNILGMEGRKPPLVTAISRVGLDHTAFLGETVEEIANEKAGIFKHCVPVVVDEGNEGAVMRVLRDRAEALGCRVAGLEVGKGRGASLLPREEFDGADEKCVLLPHQRRNLSVAFRATWTALHGLGRLGRKEGRERLADDMLYFAAYSTRFPGRLQREDVTTLMDLPPVRKKEKVRKYAVLLDGAHNIQSAEVLSSHVDGHLRGRDNSPVTWMLAFTDTKDVQGMLGKLLKQGDRLLAVEFGDVDGMPWVKPIDGERIVEIASEMGVEAVNFKTDILSAIRTACNGVQPVVVAGSLYLVGDVLRLKRVSETC</sequence>
<accession>A0A6A7CAB3</accession>